<feature type="domain" description="CobQ/CobB/MinD/ParA nucleotide binding" evidence="1">
    <location>
        <begin position="8"/>
        <end position="187"/>
    </location>
</feature>
<dbReference type="InterPro" id="IPR050678">
    <property type="entry name" value="DNA_Partitioning_ATPase"/>
</dbReference>
<dbReference type="PANTHER" id="PTHR13696">
    <property type="entry name" value="P-LOOP CONTAINING NUCLEOSIDE TRIPHOSPHATE HYDROLASE"/>
    <property type="match status" value="1"/>
</dbReference>
<proteinExistence type="predicted"/>
<dbReference type="PIRSF" id="PIRSF009320">
    <property type="entry name" value="Nuc_binding_HP_1000"/>
    <property type="match status" value="1"/>
</dbReference>
<dbReference type="InterPro" id="IPR048089">
    <property type="entry name" value="McdA"/>
</dbReference>
<dbReference type="InterPro" id="IPR027417">
    <property type="entry name" value="P-loop_NTPase"/>
</dbReference>
<comment type="caution">
    <text evidence="2">The sequence shown here is derived from an EMBL/GenBank/DDBJ whole genome shotgun (WGS) entry which is preliminary data.</text>
</comment>
<dbReference type="EMBL" id="VMNK01000009">
    <property type="protein sequence ID" value="TVO56084.1"/>
    <property type="molecule type" value="Genomic_DNA"/>
</dbReference>
<evidence type="ECO:0000313" key="3">
    <source>
        <dbReference type="Proteomes" id="UP000319502"/>
    </source>
</evidence>
<dbReference type="InterPro" id="IPR002586">
    <property type="entry name" value="CobQ/CobB/MinD/ParA_Nub-bd_dom"/>
</dbReference>
<reference evidence="2 3" key="1">
    <citation type="submission" date="2019-07" db="EMBL/GenBank/DDBJ databases">
        <title>The pathways for chlorine oxyanion respiration interact through the shared metabolite chlorate.</title>
        <authorList>
            <person name="Barnum T.P."/>
            <person name="Cheng Y."/>
            <person name="Hill K.A."/>
            <person name="Lucas L.N."/>
            <person name="Carlson H.K."/>
            <person name="Coates J.D."/>
        </authorList>
    </citation>
    <scope>NUCLEOTIDE SEQUENCE [LARGE SCALE GENOMIC DNA]</scope>
    <source>
        <strain evidence="2 3">SFB-3</strain>
    </source>
</reference>
<evidence type="ECO:0000259" key="1">
    <source>
        <dbReference type="Pfam" id="PF01656"/>
    </source>
</evidence>
<dbReference type="CDD" id="cd02042">
    <property type="entry name" value="ParAB_family"/>
    <property type="match status" value="1"/>
</dbReference>
<sequence>MARAPIVTLISQKGGAGKTTVTMQLAAGLARRGRKVEIVDLDMQESASRWAAAASPEHPFPARMHRFSDDPRELPDKLAKWRKRADVVLLDCPPSIDHPRTLAALNHTDLAIIPVVPSPTDLWSTRAVERLIVGLQATHPGLQGVLVPNRVTRTSLAADVMEVMREFDLPVLSTILNQRNAYAQSAAVGGSVFDLGSAAQPAQLEVLRLVSAVVRRLGGGE</sequence>
<dbReference type="Proteomes" id="UP000319502">
    <property type="component" value="Unassembled WGS sequence"/>
</dbReference>
<accession>A0A557QT34</accession>
<dbReference type="PANTHER" id="PTHR13696:SF96">
    <property type="entry name" value="COBQ_COBB_MIND_PARA NUCLEOTIDE BINDING DOMAIN-CONTAINING PROTEIN"/>
    <property type="match status" value="1"/>
</dbReference>
<keyword evidence="3" id="KW-1185">Reference proteome</keyword>
<dbReference type="AlphaFoldDB" id="A0A557QT34"/>
<dbReference type="Pfam" id="PF01656">
    <property type="entry name" value="CbiA"/>
    <property type="match status" value="1"/>
</dbReference>
<dbReference type="Gene3D" id="3.40.50.300">
    <property type="entry name" value="P-loop containing nucleotide triphosphate hydrolases"/>
    <property type="match status" value="1"/>
</dbReference>
<protein>
    <submittedName>
        <fullName evidence="2">ParA family protein</fullName>
    </submittedName>
</protein>
<evidence type="ECO:0000313" key="2">
    <source>
        <dbReference type="EMBL" id="TVO56084.1"/>
    </source>
</evidence>
<dbReference type="OrthoDB" id="69313at2"/>
<gene>
    <name evidence="2" type="ORF">FHP91_11620</name>
</gene>
<dbReference type="NCBIfam" id="NF041546">
    <property type="entry name" value="ParA_partition"/>
    <property type="match status" value="1"/>
</dbReference>
<name>A0A557QT34_9RHOO</name>
<dbReference type="SUPFAM" id="SSF52540">
    <property type="entry name" value="P-loop containing nucleoside triphosphate hydrolases"/>
    <property type="match status" value="1"/>
</dbReference>
<organism evidence="2 3">
    <name type="scientific">Denitromonas halophila</name>
    <dbReference type="NCBI Taxonomy" id="1629404"/>
    <lineage>
        <taxon>Bacteria</taxon>
        <taxon>Pseudomonadati</taxon>
        <taxon>Pseudomonadota</taxon>
        <taxon>Betaproteobacteria</taxon>
        <taxon>Rhodocyclales</taxon>
        <taxon>Zoogloeaceae</taxon>
        <taxon>Denitromonas</taxon>
    </lineage>
</organism>